<feature type="compositionally biased region" description="Basic residues" evidence="1">
    <location>
        <begin position="391"/>
        <end position="400"/>
    </location>
</feature>
<protein>
    <recommendedName>
        <fullName evidence="6">TnsE C-terminal domain-containing protein</fullName>
    </recommendedName>
</protein>
<dbReference type="RefSeq" id="WP_016452122.1">
    <property type="nucleotide sequence ID" value="NZ_CP065748.1"/>
</dbReference>
<evidence type="ECO:0000313" key="3">
    <source>
        <dbReference type="EMBL" id="SDZ54463.1"/>
    </source>
</evidence>
<evidence type="ECO:0008006" key="6">
    <source>
        <dbReference type="Google" id="ProtNLM"/>
    </source>
</evidence>
<dbReference type="AlphaFoldDB" id="A0A1H3TW40"/>
<sequence>MSPVSDPQFSRLPLNDTLYRLVGAAKILPKIDEMETPRVQLWFAEIDNHEPERLAYARRASGAYSLLSVIESAGSLPAFPLGSFWHDMTRQNGLIMGDQIKIENLRIPPQKWILVHPKDYIRIHGHYGIQEFPLSGEDRAGQLHDLRDAPYYRCYSDTGLELIIPAYEVFRRFYGVCSFLSNALLSNHWNNELENLIVGSETGFTPEGDAYKILTKQKLSSISCRAIAHFQTSEYANKQAQGIFVGIQNSRRSGVTHPWVQVHPHWTEDKEKDDITLSFLGQQLSSGAILVLWIYNSEFPPPPVPLVRVLANQKIPINSQQSSQAFSEPAGQPKGLNGDPVVIHPPADTRLGNYVSHLAINEMWSDLPDMRIEYKKVTFTDQALKSDEKSNKRKRNHGTGHKSSSGSLSSASLSAHAQSGIKNRFSALAACFMQLEKEKVIKQRLDYALINPVAVGGAVYCMLPTKLGTTDIPWAIVGRGDDARGRLCWVSEIELPDGSLQYFFELEVLDEEAFYALIVKPIENDARLPEESLSEILKLAVLTKGRWNNGDWRNLENTIVRGRIKHKFENGVLSADYVRRKFL</sequence>
<gene>
    <name evidence="2" type="ORF">I6G47_23190</name>
    <name evidence="3" type="ORF">SAMN05421547_13330</name>
</gene>
<name>A0A1H3TW40_9BURK</name>
<proteinExistence type="predicted"/>
<evidence type="ECO:0000313" key="2">
    <source>
        <dbReference type="EMBL" id="QPS79894.1"/>
    </source>
</evidence>
<dbReference type="EMBL" id="CP065748">
    <property type="protein sequence ID" value="QPS79894.1"/>
    <property type="molecule type" value="Genomic_DNA"/>
</dbReference>
<dbReference type="EMBL" id="FNPE01000033">
    <property type="protein sequence ID" value="SDZ54463.1"/>
    <property type="molecule type" value="Genomic_DNA"/>
</dbReference>
<evidence type="ECO:0000313" key="4">
    <source>
        <dbReference type="Proteomes" id="UP000183417"/>
    </source>
</evidence>
<evidence type="ECO:0000313" key="5">
    <source>
        <dbReference type="Proteomes" id="UP000595064"/>
    </source>
</evidence>
<organism evidence="3 4">
    <name type="scientific">Delftia lacustris</name>
    <dbReference type="NCBI Taxonomy" id="558537"/>
    <lineage>
        <taxon>Bacteria</taxon>
        <taxon>Pseudomonadati</taxon>
        <taxon>Pseudomonadota</taxon>
        <taxon>Betaproteobacteria</taxon>
        <taxon>Burkholderiales</taxon>
        <taxon>Comamonadaceae</taxon>
        <taxon>Delftia</taxon>
    </lineage>
</organism>
<keyword evidence="5" id="KW-1185">Reference proteome</keyword>
<dbReference type="KEGG" id="dla:I6G47_23190"/>
<dbReference type="GeneID" id="94692647"/>
<dbReference type="Proteomes" id="UP000183417">
    <property type="component" value="Unassembled WGS sequence"/>
</dbReference>
<dbReference type="Proteomes" id="UP000595064">
    <property type="component" value="Chromosome"/>
</dbReference>
<reference evidence="2 5" key="2">
    <citation type="submission" date="2020-12" db="EMBL/GenBank/DDBJ databases">
        <title>FDA dAtabase for Regulatory Grade micrObial Sequences (FDA-ARGOS): Supporting development and validation of Infectious Disease Dx tests.</title>
        <authorList>
            <person name="Sproer C."/>
            <person name="Gronow S."/>
            <person name="Severitt S."/>
            <person name="Schroder I."/>
            <person name="Tallon L."/>
            <person name="Sadzewicz L."/>
            <person name="Zhao X."/>
            <person name="Boylan J."/>
            <person name="Ott S."/>
            <person name="Bowen H."/>
            <person name="Vavikolanu K."/>
            <person name="Mehta A."/>
            <person name="Aluvathingal J."/>
            <person name="Nadendla S."/>
            <person name="Lowell S."/>
            <person name="Myers T."/>
            <person name="Yan Y."/>
            <person name="Sichtig H."/>
        </authorList>
    </citation>
    <scope>NUCLEOTIDE SEQUENCE [LARGE SCALE GENOMIC DNA]</scope>
    <source>
        <strain evidence="2 5">FDAARGOS_890</strain>
    </source>
</reference>
<feature type="region of interest" description="Disordered" evidence="1">
    <location>
        <begin position="385"/>
        <end position="411"/>
    </location>
</feature>
<evidence type="ECO:0000256" key="1">
    <source>
        <dbReference type="SAM" id="MobiDB-lite"/>
    </source>
</evidence>
<reference evidence="3 4" key="1">
    <citation type="submission" date="2016-10" db="EMBL/GenBank/DDBJ databases">
        <authorList>
            <person name="de Groot N.N."/>
        </authorList>
    </citation>
    <scope>NUCLEOTIDE SEQUENCE [LARGE SCALE GENOMIC DNA]</scope>
    <source>
        <strain evidence="3 4">LMG 24775</strain>
    </source>
</reference>
<accession>A0A1H3TW40</accession>